<dbReference type="GO" id="GO:0046872">
    <property type="term" value="F:metal ion binding"/>
    <property type="evidence" value="ECO:0007669"/>
    <property type="project" value="UniProtKB-KW"/>
</dbReference>
<dbReference type="PANTHER" id="PTHR10543">
    <property type="entry name" value="BETA-CAROTENE DIOXYGENASE"/>
    <property type="match status" value="1"/>
</dbReference>
<dbReference type="EMBL" id="MCGE01000051">
    <property type="protein sequence ID" value="ORZ04378.1"/>
    <property type="molecule type" value="Genomic_DNA"/>
</dbReference>
<sequence length="600" mass="67586">MSPPNLHNANILASFQTLTFSNVPEKVDPTWLSVDQGQLPTWLNGTMYRVGGGRFNLGDESNSSEKGNNGGAQYTIRHAFDGLPFLYRFEFNGKDNTLRFNSRYIAKDVEKNILARKGNGAIWFGESRKMSTWERLKDFASRFDQMVLRAKPPSPSSVSLGITTTPNYPLPSSWQASTSNNGNMALVTKSDHNALQKLDHDTLEPQKIYTYRDYHQNLDGQLAAAHHQYDYETKQTINVTMNVGISKPTLQVFSIDSNGKTTILATIQHGLDINKTPVRNFYYHSFFTTKNYVVVPVSPMYYKNNGLDFLLNGSVLGGLEWKPETPTYFHIVDRHHGKGHVATLLGPSYFAFHTVNGVDYQDANGNIVFELDCAAYDGKMIYETHAFGDIIRASDYDSYAAMVTAKQQLSNMKTHHGITYPASHCDAFGDYQRYTLTWDPSTTTSPLELTSVETICTNFDFPRINSAYTFKPHRYVYGCQVQNPTKKHGERYALVKVDVLQKTVLRYEHEDDNGYLCSEPIFVENPKAKEGDDGGEDDGVVLSLVNVFDNRGSHYDHCYLLVLDAVTFTQVARIQIGQYTAPTFHGSYADKYSFVSGSFN</sequence>
<keyword evidence="2 5" id="KW-0479">Metal-binding</keyword>
<gene>
    <name evidence="6" type="ORF">BCR42DRAFT_429291</name>
</gene>
<comment type="similarity">
    <text evidence="1">Belongs to the carotenoid oxygenase family.</text>
</comment>
<feature type="binding site" evidence="5">
    <location>
        <position position="226"/>
    </location>
    <ligand>
        <name>Fe cation</name>
        <dbReference type="ChEBI" id="CHEBI:24875"/>
        <note>catalytic</note>
    </ligand>
</feature>
<comment type="cofactor">
    <cofactor evidence="5">
        <name>Fe(2+)</name>
        <dbReference type="ChEBI" id="CHEBI:29033"/>
    </cofactor>
    <text evidence="5">Binds 1 Fe(2+) ion per subunit.</text>
</comment>
<protein>
    <submittedName>
        <fullName evidence="6">Carotenoid oxygenase</fullName>
    </submittedName>
</protein>
<keyword evidence="4 5" id="KW-0408">Iron</keyword>
<name>A0A1X2HX52_9FUNG</name>
<dbReference type="InterPro" id="IPR004294">
    <property type="entry name" value="Carotenoid_Oase"/>
</dbReference>
<comment type="caution">
    <text evidence="6">The sequence shown here is derived from an EMBL/GenBank/DDBJ whole genome shotgun (WGS) entry which is preliminary data.</text>
</comment>
<proteinExistence type="inferred from homology"/>
<dbReference type="GO" id="GO:0016121">
    <property type="term" value="P:carotene catabolic process"/>
    <property type="evidence" value="ECO:0007669"/>
    <property type="project" value="TreeGrafter"/>
</dbReference>
<keyword evidence="3" id="KW-0560">Oxidoreductase</keyword>
<dbReference type="STRING" id="90262.A0A1X2HX52"/>
<keyword evidence="7" id="KW-1185">Reference proteome</keyword>
<evidence type="ECO:0000256" key="1">
    <source>
        <dbReference type="ARBA" id="ARBA00006787"/>
    </source>
</evidence>
<organism evidence="6 7">
    <name type="scientific">Absidia repens</name>
    <dbReference type="NCBI Taxonomy" id="90262"/>
    <lineage>
        <taxon>Eukaryota</taxon>
        <taxon>Fungi</taxon>
        <taxon>Fungi incertae sedis</taxon>
        <taxon>Mucoromycota</taxon>
        <taxon>Mucoromycotina</taxon>
        <taxon>Mucoromycetes</taxon>
        <taxon>Mucorales</taxon>
        <taxon>Cunninghamellaceae</taxon>
        <taxon>Absidia</taxon>
    </lineage>
</organism>
<dbReference type="OrthoDB" id="407010at2759"/>
<evidence type="ECO:0000256" key="4">
    <source>
        <dbReference type="ARBA" id="ARBA00023004"/>
    </source>
</evidence>
<evidence type="ECO:0000256" key="2">
    <source>
        <dbReference type="ARBA" id="ARBA00022723"/>
    </source>
</evidence>
<evidence type="ECO:0000256" key="3">
    <source>
        <dbReference type="ARBA" id="ARBA00023002"/>
    </source>
</evidence>
<feature type="binding site" evidence="5">
    <location>
        <position position="585"/>
    </location>
    <ligand>
        <name>Fe cation</name>
        <dbReference type="ChEBI" id="CHEBI:24875"/>
        <note>catalytic</note>
    </ligand>
</feature>
<feature type="binding site" evidence="5">
    <location>
        <position position="284"/>
    </location>
    <ligand>
        <name>Fe cation</name>
        <dbReference type="ChEBI" id="CHEBI:24875"/>
        <note>catalytic</note>
    </ligand>
</feature>
<dbReference type="AlphaFoldDB" id="A0A1X2HX52"/>
<dbReference type="PANTHER" id="PTHR10543:SF24">
    <property type="entry name" value="CAROTENOID ISOMEROOXYGENASE"/>
    <property type="match status" value="1"/>
</dbReference>
<evidence type="ECO:0000313" key="7">
    <source>
        <dbReference type="Proteomes" id="UP000193560"/>
    </source>
</evidence>
<feature type="binding site" evidence="5">
    <location>
        <position position="353"/>
    </location>
    <ligand>
        <name>Fe cation</name>
        <dbReference type="ChEBI" id="CHEBI:24875"/>
        <note>catalytic</note>
    </ligand>
</feature>
<dbReference type="Pfam" id="PF03055">
    <property type="entry name" value="RPE65"/>
    <property type="match status" value="1"/>
</dbReference>
<reference evidence="6 7" key="1">
    <citation type="submission" date="2016-07" db="EMBL/GenBank/DDBJ databases">
        <title>Pervasive Adenine N6-methylation of Active Genes in Fungi.</title>
        <authorList>
            <consortium name="DOE Joint Genome Institute"/>
            <person name="Mondo S.J."/>
            <person name="Dannebaum R.O."/>
            <person name="Kuo R.C."/>
            <person name="Labutti K."/>
            <person name="Haridas S."/>
            <person name="Kuo A."/>
            <person name="Salamov A."/>
            <person name="Ahrendt S.R."/>
            <person name="Lipzen A."/>
            <person name="Sullivan W."/>
            <person name="Andreopoulos W.B."/>
            <person name="Clum A."/>
            <person name="Lindquist E."/>
            <person name="Daum C."/>
            <person name="Ramamoorthy G.K."/>
            <person name="Gryganskyi A."/>
            <person name="Culley D."/>
            <person name="Magnuson J.K."/>
            <person name="James T.Y."/>
            <person name="O'Malley M.A."/>
            <person name="Stajich J.E."/>
            <person name="Spatafora J.W."/>
            <person name="Visel A."/>
            <person name="Grigoriev I.V."/>
        </authorList>
    </citation>
    <scope>NUCLEOTIDE SEQUENCE [LARGE SCALE GENOMIC DNA]</scope>
    <source>
        <strain evidence="6 7">NRRL 1336</strain>
    </source>
</reference>
<dbReference type="Proteomes" id="UP000193560">
    <property type="component" value="Unassembled WGS sequence"/>
</dbReference>
<dbReference type="GO" id="GO:0010436">
    <property type="term" value="F:carotenoid dioxygenase activity"/>
    <property type="evidence" value="ECO:0007669"/>
    <property type="project" value="TreeGrafter"/>
</dbReference>
<evidence type="ECO:0000313" key="6">
    <source>
        <dbReference type="EMBL" id="ORZ04378.1"/>
    </source>
</evidence>
<evidence type="ECO:0000256" key="5">
    <source>
        <dbReference type="PIRSR" id="PIRSR604294-1"/>
    </source>
</evidence>
<accession>A0A1X2HX52</accession>